<dbReference type="Proteomes" id="UP000011087">
    <property type="component" value="Unassembled WGS sequence"/>
</dbReference>
<name>L1ILS0_GUITC</name>
<dbReference type="HOGENOM" id="CLU_1528026_0_0_1"/>
<dbReference type="EnsemblProtists" id="EKX37072">
    <property type="protein sequence ID" value="EKX37072"/>
    <property type="gene ID" value="GUITHDRAFT_155069"/>
</dbReference>
<keyword evidence="1" id="KW-0812">Transmembrane</keyword>
<reference evidence="4" key="2">
    <citation type="submission" date="2012-11" db="EMBL/GenBank/DDBJ databases">
        <authorList>
            <person name="Kuo A."/>
            <person name="Curtis B.A."/>
            <person name="Tanifuji G."/>
            <person name="Burki F."/>
            <person name="Gruber A."/>
            <person name="Irimia M."/>
            <person name="Maruyama S."/>
            <person name="Arias M.C."/>
            <person name="Ball S.G."/>
            <person name="Gile G.H."/>
            <person name="Hirakawa Y."/>
            <person name="Hopkins J.F."/>
            <person name="Rensing S.A."/>
            <person name="Schmutz J."/>
            <person name="Symeonidi A."/>
            <person name="Elias M."/>
            <person name="Eveleigh R.J."/>
            <person name="Herman E.K."/>
            <person name="Klute M.J."/>
            <person name="Nakayama T."/>
            <person name="Obornik M."/>
            <person name="Reyes-Prieto A."/>
            <person name="Armbrust E.V."/>
            <person name="Aves S.J."/>
            <person name="Beiko R.G."/>
            <person name="Coutinho P."/>
            <person name="Dacks J.B."/>
            <person name="Durnford D.G."/>
            <person name="Fast N.M."/>
            <person name="Green B.R."/>
            <person name="Grisdale C."/>
            <person name="Hempe F."/>
            <person name="Henrissat B."/>
            <person name="Hoppner M.P."/>
            <person name="Ishida K.-I."/>
            <person name="Kim E."/>
            <person name="Koreny L."/>
            <person name="Kroth P.G."/>
            <person name="Liu Y."/>
            <person name="Malik S.-B."/>
            <person name="Maier U.G."/>
            <person name="McRose D."/>
            <person name="Mock T."/>
            <person name="Neilson J.A."/>
            <person name="Onodera N.T."/>
            <person name="Poole A.M."/>
            <person name="Pritham E.J."/>
            <person name="Richards T.A."/>
            <person name="Rocap G."/>
            <person name="Roy S.W."/>
            <person name="Sarai C."/>
            <person name="Schaack S."/>
            <person name="Shirato S."/>
            <person name="Slamovits C.H."/>
            <person name="Spencer D.F."/>
            <person name="Suzuki S."/>
            <person name="Worden A.Z."/>
            <person name="Zauner S."/>
            <person name="Barry K."/>
            <person name="Bell C."/>
            <person name="Bharti A.K."/>
            <person name="Crow J.A."/>
            <person name="Grimwood J."/>
            <person name="Kramer R."/>
            <person name="Lindquist E."/>
            <person name="Lucas S."/>
            <person name="Salamov A."/>
            <person name="McFadden G.I."/>
            <person name="Lane C.E."/>
            <person name="Keeling P.J."/>
            <person name="Gray M.W."/>
            <person name="Grigoriev I.V."/>
            <person name="Archibald J.M."/>
        </authorList>
    </citation>
    <scope>NUCLEOTIDE SEQUENCE</scope>
    <source>
        <strain evidence="4">CCMP2712</strain>
    </source>
</reference>
<dbReference type="EMBL" id="JH993064">
    <property type="protein sequence ID" value="EKX37072.1"/>
    <property type="molecule type" value="Genomic_DNA"/>
</dbReference>
<reference evidence="3" key="3">
    <citation type="submission" date="2015-06" db="UniProtKB">
        <authorList>
            <consortium name="EnsemblProtists"/>
        </authorList>
    </citation>
    <scope>IDENTIFICATION</scope>
</reference>
<keyword evidence="1" id="KW-1133">Transmembrane helix</keyword>
<dbReference type="RefSeq" id="XP_005824052.1">
    <property type="nucleotide sequence ID" value="XM_005823995.1"/>
</dbReference>
<evidence type="ECO:0000313" key="4">
    <source>
        <dbReference type="Proteomes" id="UP000011087"/>
    </source>
</evidence>
<organism evidence="2">
    <name type="scientific">Guillardia theta (strain CCMP2712)</name>
    <name type="common">Cryptophyte</name>
    <dbReference type="NCBI Taxonomy" id="905079"/>
    <lineage>
        <taxon>Eukaryota</taxon>
        <taxon>Cryptophyceae</taxon>
        <taxon>Pyrenomonadales</taxon>
        <taxon>Geminigeraceae</taxon>
        <taxon>Guillardia</taxon>
    </lineage>
</organism>
<feature type="transmembrane region" description="Helical" evidence="1">
    <location>
        <begin position="86"/>
        <end position="110"/>
    </location>
</feature>
<feature type="transmembrane region" description="Helical" evidence="1">
    <location>
        <begin position="49"/>
        <end position="74"/>
    </location>
</feature>
<evidence type="ECO:0000256" key="1">
    <source>
        <dbReference type="SAM" id="Phobius"/>
    </source>
</evidence>
<reference evidence="2 4" key="1">
    <citation type="journal article" date="2012" name="Nature">
        <title>Algal genomes reveal evolutionary mosaicism and the fate of nucleomorphs.</title>
        <authorList>
            <consortium name="DOE Joint Genome Institute"/>
            <person name="Curtis B.A."/>
            <person name="Tanifuji G."/>
            <person name="Burki F."/>
            <person name="Gruber A."/>
            <person name="Irimia M."/>
            <person name="Maruyama S."/>
            <person name="Arias M.C."/>
            <person name="Ball S.G."/>
            <person name="Gile G.H."/>
            <person name="Hirakawa Y."/>
            <person name="Hopkins J.F."/>
            <person name="Kuo A."/>
            <person name="Rensing S.A."/>
            <person name="Schmutz J."/>
            <person name="Symeonidi A."/>
            <person name="Elias M."/>
            <person name="Eveleigh R.J."/>
            <person name="Herman E.K."/>
            <person name="Klute M.J."/>
            <person name="Nakayama T."/>
            <person name="Obornik M."/>
            <person name="Reyes-Prieto A."/>
            <person name="Armbrust E.V."/>
            <person name="Aves S.J."/>
            <person name="Beiko R.G."/>
            <person name="Coutinho P."/>
            <person name="Dacks J.B."/>
            <person name="Durnford D.G."/>
            <person name="Fast N.M."/>
            <person name="Green B.R."/>
            <person name="Grisdale C.J."/>
            <person name="Hempel F."/>
            <person name="Henrissat B."/>
            <person name="Hoppner M.P."/>
            <person name="Ishida K."/>
            <person name="Kim E."/>
            <person name="Koreny L."/>
            <person name="Kroth P.G."/>
            <person name="Liu Y."/>
            <person name="Malik S.B."/>
            <person name="Maier U.G."/>
            <person name="McRose D."/>
            <person name="Mock T."/>
            <person name="Neilson J.A."/>
            <person name="Onodera N.T."/>
            <person name="Poole A.M."/>
            <person name="Pritham E.J."/>
            <person name="Richards T.A."/>
            <person name="Rocap G."/>
            <person name="Roy S.W."/>
            <person name="Sarai C."/>
            <person name="Schaack S."/>
            <person name="Shirato S."/>
            <person name="Slamovits C.H."/>
            <person name="Spencer D.F."/>
            <person name="Suzuki S."/>
            <person name="Worden A.Z."/>
            <person name="Zauner S."/>
            <person name="Barry K."/>
            <person name="Bell C."/>
            <person name="Bharti A.K."/>
            <person name="Crow J.A."/>
            <person name="Grimwood J."/>
            <person name="Kramer R."/>
            <person name="Lindquist E."/>
            <person name="Lucas S."/>
            <person name="Salamov A."/>
            <person name="McFadden G.I."/>
            <person name="Lane C.E."/>
            <person name="Keeling P.J."/>
            <person name="Gray M.W."/>
            <person name="Grigoriev I.V."/>
            <person name="Archibald J.M."/>
        </authorList>
    </citation>
    <scope>NUCLEOTIDE SEQUENCE</scope>
    <source>
        <strain evidence="2 4">CCMP2712</strain>
    </source>
</reference>
<keyword evidence="1" id="KW-0472">Membrane</keyword>
<dbReference type="GeneID" id="17293779"/>
<protein>
    <submittedName>
        <fullName evidence="2 3">Uncharacterized protein</fullName>
    </submittedName>
</protein>
<dbReference type="KEGG" id="gtt:GUITHDRAFT_155069"/>
<feature type="transmembrane region" description="Helical" evidence="1">
    <location>
        <begin position="122"/>
        <end position="147"/>
    </location>
</feature>
<accession>L1ILS0</accession>
<feature type="transmembrane region" description="Helical" evidence="1">
    <location>
        <begin position="13"/>
        <end position="37"/>
    </location>
</feature>
<dbReference type="PaxDb" id="55529-EKX37072"/>
<keyword evidence="4" id="KW-1185">Reference proteome</keyword>
<dbReference type="AlphaFoldDB" id="L1ILS0"/>
<evidence type="ECO:0000313" key="2">
    <source>
        <dbReference type="EMBL" id="EKX37072.1"/>
    </source>
</evidence>
<evidence type="ECO:0000313" key="3">
    <source>
        <dbReference type="EnsemblProtists" id="EKX37072"/>
    </source>
</evidence>
<proteinExistence type="predicted"/>
<sequence>MATLSCSNCSLTYFVWIVWFCHAVFNLVFIGCAIKSYQRYHQVQQFRDFLGVIILIPALLSIMYLTYSVIYLLGRYLKSTSFHAGWISAGSFFLIFQHMTYVVWSVTILCHSGSSEAVCDQTMYASLVFAGFAMGSGSLFFLLFTFYHFKYVESSDGVSRSYAMKSMGGVPRSDAI</sequence>
<gene>
    <name evidence="2" type="ORF">GUITHDRAFT_155069</name>
</gene>